<dbReference type="PANTHER" id="PTHR13620:SF109">
    <property type="entry name" value="3'-5' EXONUCLEASE"/>
    <property type="match status" value="1"/>
</dbReference>
<evidence type="ECO:0000256" key="6">
    <source>
        <dbReference type="ARBA" id="ARBA00022842"/>
    </source>
</evidence>
<feature type="domain" description="3'-5' exonuclease" evidence="11">
    <location>
        <begin position="141"/>
        <end position="310"/>
    </location>
</feature>
<organism evidence="12 13">
    <name type="scientific">Cutaneotrichosporon cavernicola</name>
    <dbReference type="NCBI Taxonomy" id="279322"/>
    <lineage>
        <taxon>Eukaryota</taxon>
        <taxon>Fungi</taxon>
        <taxon>Dikarya</taxon>
        <taxon>Basidiomycota</taxon>
        <taxon>Agaricomycotina</taxon>
        <taxon>Tremellomycetes</taxon>
        <taxon>Trichosporonales</taxon>
        <taxon>Trichosporonaceae</taxon>
        <taxon>Cutaneotrichosporon</taxon>
    </lineage>
</organism>
<dbReference type="KEGG" id="ccac:CcaHIS019_0301040"/>
<dbReference type="GO" id="GO:0046872">
    <property type="term" value="F:metal ion binding"/>
    <property type="evidence" value="ECO:0007669"/>
    <property type="project" value="UniProtKB-KW"/>
</dbReference>
<dbReference type="InterPro" id="IPR012337">
    <property type="entry name" value="RNaseH-like_sf"/>
</dbReference>
<evidence type="ECO:0000313" key="12">
    <source>
        <dbReference type="EMBL" id="BEI90034.1"/>
    </source>
</evidence>
<keyword evidence="6" id="KW-0460">Magnesium</keyword>
<keyword evidence="2" id="KW-0540">Nuclease</keyword>
<comment type="subcellular location">
    <subcellularLocation>
        <location evidence="1">Nucleus</location>
    </subcellularLocation>
</comment>
<dbReference type="AlphaFoldDB" id="A0AA48KZ34"/>
<dbReference type="GO" id="GO:0005634">
    <property type="term" value="C:nucleus"/>
    <property type="evidence" value="ECO:0007669"/>
    <property type="project" value="UniProtKB-SubCell"/>
</dbReference>
<dbReference type="InterPro" id="IPR002562">
    <property type="entry name" value="3'-5'_exonuclease_dom"/>
</dbReference>
<keyword evidence="13" id="KW-1185">Reference proteome</keyword>
<keyword evidence="5" id="KW-0269">Exonuclease</keyword>
<dbReference type="GO" id="GO:0008408">
    <property type="term" value="F:3'-5' exonuclease activity"/>
    <property type="evidence" value="ECO:0007669"/>
    <property type="project" value="InterPro"/>
</dbReference>
<dbReference type="InterPro" id="IPR051132">
    <property type="entry name" value="3-5_Exonuclease_domain"/>
</dbReference>
<dbReference type="GeneID" id="85493905"/>
<dbReference type="PANTHER" id="PTHR13620">
    <property type="entry name" value="3-5 EXONUCLEASE"/>
    <property type="match status" value="1"/>
</dbReference>
<dbReference type="GO" id="GO:0003676">
    <property type="term" value="F:nucleic acid binding"/>
    <property type="evidence" value="ECO:0007669"/>
    <property type="project" value="InterPro"/>
</dbReference>
<dbReference type="EMBL" id="AP028214">
    <property type="protein sequence ID" value="BEI90034.1"/>
    <property type="molecule type" value="Genomic_DNA"/>
</dbReference>
<keyword evidence="3" id="KW-0479">Metal-binding</keyword>
<dbReference type="GO" id="GO:0006139">
    <property type="term" value="P:nucleobase-containing compound metabolic process"/>
    <property type="evidence" value="ECO:0007669"/>
    <property type="project" value="InterPro"/>
</dbReference>
<evidence type="ECO:0000256" key="10">
    <source>
        <dbReference type="SAM" id="MobiDB-lite"/>
    </source>
</evidence>
<evidence type="ECO:0000256" key="3">
    <source>
        <dbReference type="ARBA" id="ARBA00022723"/>
    </source>
</evidence>
<proteinExistence type="predicted"/>
<sequence>MTNGSIGQMGPQERQVVDQKRVSGDSPPPCAKVEVFVFLGLVADSVNPRLDYYSNNHRHLSRSTLSDPVQPRPQPPKATGQAARAASKKKARLKGRVEEERPHTSEEDVPPCQNGYWIRAPTKREREALPRFPTLKMHHIHIPRSKTELTTARTALLAADVLGFDTETRPAFVKGRPDTGGPHLVQLSTKTDAWLLMIHRVPGALALAREVMAEQSIMKVGFGLANDVQTLPGKLGAQLRNVYDFDSRFAKVGYGKSLGVRGAVAVVFNQDFRKAKKQTLANWASDHYNDAMILYAANDAYIPTVLWAEMARWDQGRVDTPKWFKAGVQRIARERATAQSRGLTNTHEDDGDDVVYTGYRLAADRLNANQSSSLLSRLDKR</sequence>
<dbReference type="RefSeq" id="XP_060455300.1">
    <property type="nucleotide sequence ID" value="XM_060598514.1"/>
</dbReference>
<protein>
    <recommendedName>
        <fullName evidence="8">3'-5' exonuclease</fullName>
    </recommendedName>
    <alternativeName>
        <fullName evidence="9">Werner Syndrome-like exonuclease</fullName>
    </alternativeName>
</protein>
<evidence type="ECO:0000256" key="4">
    <source>
        <dbReference type="ARBA" id="ARBA00022801"/>
    </source>
</evidence>
<evidence type="ECO:0000256" key="9">
    <source>
        <dbReference type="ARBA" id="ARBA00042761"/>
    </source>
</evidence>
<dbReference type="Gene3D" id="3.30.420.10">
    <property type="entry name" value="Ribonuclease H-like superfamily/Ribonuclease H"/>
    <property type="match status" value="1"/>
</dbReference>
<evidence type="ECO:0000313" key="13">
    <source>
        <dbReference type="Proteomes" id="UP001233271"/>
    </source>
</evidence>
<feature type="region of interest" description="Disordered" evidence="10">
    <location>
        <begin position="59"/>
        <end position="114"/>
    </location>
</feature>
<keyword evidence="7" id="KW-0539">Nucleus</keyword>
<evidence type="ECO:0000256" key="8">
    <source>
        <dbReference type="ARBA" id="ARBA00040531"/>
    </source>
</evidence>
<evidence type="ECO:0000256" key="1">
    <source>
        <dbReference type="ARBA" id="ARBA00004123"/>
    </source>
</evidence>
<dbReference type="SUPFAM" id="SSF53098">
    <property type="entry name" value="Ribonuclease H-like"/>
    <property type="match status" value="1"/>
</dbReference>
<evidence type="ECO:0000256" key="2">
    <source>
        <dbReference type="ARBA" id="ARBA00022722"/>
    </source>
</evidence>
<dbReference type="InterPro" id="IPR036397">
    <property type="entry name" value="RNaseH_sf"/>
</dbReference>
<evidence type="ECO:0000256" key="5">
    <source>
        <dbReference type="ARBA" id="ARBA00022839"/>
    </source>
</evidence>
<gene>
    <name evidence="12" type="ORF">CcaverHIS019_0301040</name>
</gene>
<reference evidence="12" key="1">
    <citation type="journal article" date="2023" name="BMC Genomics">
        <title>Chromosome-level genome assemblies of Cutaneotrichosporon spp. (Trichosporonales, Basidiomycota) reveal imbalanced evolution between nucleotide sequences and chromosome synteny.</title>
        <authorList>
            <person name="Kobayashi Y."/>
            <person name="Kayamori A."/>
            <person name="Aoki K."/>
            <person name="Shiwa Y."/>
            <person name="Matsutani M."/>
            <person name="Fujita N."/>
            <person name="Sugita T."/>
            <person name="Iwasaki W."/>
            <person name="Tanaka N."/>
            <person name="Takashima M."/>
        </authorList>
    </citation>
    <scope>NUCLEOTIDE SEQUENCE</scope>
    <source>
        <strain evidence="12">HIS019</strain>
    </source>
</reference>
<dbReference type="CDD" id="cd06141">
    <property type="entry name" value="WRN_exo"/>
    <property type="match status" value="1"/>
</dbReference>
<evidence type="ECO:0000256" key="7">
    <source>
        <dbReference type="ARBA" id="ARBA00023242"/>
    </source>
</evidence>
<accession>A0AA48KZ34</accession>
<feature type="compositionally biased region" description="Basic and acidic residues" evidence="10">
    <location>
        <begin position="95"/>
        <end position="106"/>
    </location>
</feature>
<dbReference type="Pfam" id="PF01612">
    <property type="entry name" value="DNA_pol_A_exo1"/>
    <property type="match status" value="1"/>
</dbReference>
<keyword evidence="4" id="KW-0378">Hydrolase</keyword>
<feature type="region of interest" description="Disordered" evidence="10">
    <location>
        <begin position="1"/>
        <end position="29"/>
    </location>
</feature>
<evidence type="ECO:0000259" key="11">
    <source>
        <dbReference type="Pfam" id="PF01612"/>
    </source>
</evidence>
<name>A0AA48KZ34_9TREE</name>
<dbReference type="Proteomes" id="UP001233271">
    <property type="component" value="Chromosome 3"/>
</dbReference>